<dbReference type="EMBL" id="SSTD01012116">
    <property type="protein sequence ID" value="TYK08960.1"/>
    <property type="molecule type" value="Genomic_DNA"/>
</dbReference>
<evidence type="ECO:0000313" key="3">
    <source>
        <dbReference type="Proteomes" id="UP000321393"/>
    </source>
</evidence>
<dbReference type="Proteomes" id="UP000321947">
    <property type="component" value="Unassembled WGS sequence"/>
</dbReference>
<dbReference type="EMBL" id="SSTE01008534">
    <property type="protein sequence ID" value="KAA0055480.1"/>
    <property type="molecule type" value="Genomic_DNA"/>
</dbReference>
<protein>
    <submittedName>
        <fullName evidence="2">Uncharacterized protein</fullName>
    </submittedName>
</protein>
<name>A0A5D3CCA3_CUCMM</name>
<accession>A0A5D3CCA3</accession>
<comment type="caution">
    <text evidence="2">The sequence shown here is derived from an EMBL/GenBank/DDBJ whole genome shotgun (WGS) entry which is preliminary data.</text>
</comment>
<dbReference type="AlphaFoldDB" id="A0A5D3CCA3"/>
<proteinExistence type="predicted"/>
<reference evidence="3 4" key="1">
    <citation type="submission" date="2019-08" db="EMBL/GenBank/DDBJ databases">
        <title>Draft genome sequences of two oriental melons (Cucumis melo L. var makuwa).</title>
        <authorList>
            <person name="Kwon S.-Y."/>
        </authorList>
    </citation>
    <scope>NUCLEOTIDE SEQUENCE [LARGE SCALE GENOMIC DNA]</scope>
    <source>
        <strain evidence="4">cv. Chang Bougi</strain>
        <strain evidence="3">cv. SW 3</strain>
        <tissue evidence="2">Leaf</tissue>
    </source>
</reference>
<evidence type="ECO:0000313" key="1">
    <source>
        <dbReference type="EMBL" id="KAA0055480.1"/>
    </source>
</evidence>
<evidence type="ECO:0000313" key="2">
    <source>
        <dbReference type="EMBL" id="TYK08960.1"/>
    </source>
</evidence>
<organism evidence="2 4">
    <name type="scientific">Cucumis melo var. makuwa</name>
    <name type="common">Oriental melon</name>
    <dbReference type="NCBI Taxonomy" id="1194695"/>
    <lineage>
        <taxon>Eukaryota</taxon>
        <taxon>Viridiplantae</taxon>
        <taxon>Streptophyta</taxon>
        <taxon>Embryophyta</taxon>
        <taxon>Tracheophyta</taxon>
        <taxon>Spermatophyta</taxon>
        <taxon>Magnoliopsida</taxon>
        <taxon>eudicotyledons</taxon>
        <taxon>Gunneridae</taxon>
        <taxon>Pentapetalae</taxon>
        <taxon>rosids</taxon>
        <taxon>fabids</taxon>
        <taxon>Cucurbitales</taxon>
        <taxon>Cucurbitaceae</taxon>
        <taxon>Benincaseae</taxon>
        <taxon>Cucumis</taxon>
    </lineage>
</organism>
<evidence type="ECO:0000313" key="4">
    <source>
        <dbReference type="Proteomes" id="UP000321947"/>
    </source>
</evidence>
<sequence>MCGSKGADFSRSEKFGQIVSNGSGKGLAGGVGILYFDTWKGYTFLPILRVFLCNNIITIRNWESPDVVKRQYICSKASEKDLSMYIVPSGKEVGSSASMTELSKCKQKGVGNALLPTLSRPTMEHIGNRGLSMSP</sequence>
<dbReference type="Proteomes" id="UP000321393">
    <property type="component" value="Unassembled WGS sequence"/>
</dbReference>
<gene>
    <name evidence="2" type="ORF">E5676_scaffold314G00510</name>
    <name evidence="1" type="ORF">E6C27_scaffold221G00540</name>
</gene>